<evidence type="ECO:0000313" key="4">
    <source>
        <dbReference type="Proteomes" id="UP001174677"/>
    </source>
</evidence>
<name>A0ABQ9KH76_HEVBR</name>
<reference evidence="3" key="1">
    <citation type="journal article" date="2023" name="Plant Biotechnol. J.">
        <title>Chromosome-level wild Hevea brasiliensis genome provides new tools for genomic-assisted breeding and valuable loci to elevate rubber yield.</title>
        <authorList>
            <person name="Cheng H."/>
            <person name="Song X."/>
            <person name="Hu Y."/>
            <person name="Wu T."/>
            <person name="Yang Q."/>
            <person name="An Z."/>
            <person name="Feng S."/>
            <person name="Deng Z."/>
            <person name="Wu W."/>
            <person name="Zeng X."/>
            <person name="Tu M."/>
            <person name="Wang X."/>
            <person name="Huang H."/>
        </authorList>
    </citation>
    <scope>NUCLEOTIDE SEQUENCE</scope>
    <source>
        <strain evidence="3">MT/VB/25A 57/8</strain>
    </source>
</reference>
<keyword evidence="4" id="KW-1185">Reference proteome</keyword>
<dbReference type="PROSITE" id="PS00430">
    <property type="entry name" value="TONB_DEPENDENT_REC_1"/>
    <property type="match status" value="1"/>
</dbReference>
<evidence type="ECO:0000256" key="1">
    <source>
        <dbReference type="SAM" id="MobiDB-lite"/>
    </source>
</evidence>
<dbReference type="InterPro" id="IPR044962">
    <property type="entry name" value="CLV3/ESR"/>
</dbReference>
<evidence type="ECO:0000256" key="2">
    <source>
        <dbReference type="SAM" id="Phobius"/>
    </source>
</evidence>
<proteinExistence type="predicted"/>
<dbReference type="InterPro" id="IPR010916">
    <property type="entry name" value="TonB_box_CS"/>
</dbReference>
<feature type="compositionally biased region" description="Basic and acidic residues" evidence="1">
    <location>
        <begin position="84"/>
        <end position="94"/>
    </location>
</feature>
<comment type="caution">
    <text evidence="3">The sequence shown here is derived from an EMBL/GenBank/DDBJ whole genome shotgun (WGS) entry which is preliminary data.</text>
</comment>
<protein>
    <submittedName>
        <fullName evidence="3">Uncharacterized protein</fullName>
    </submittedName>
</protein>
<feature type="transmembrane region" description="Helical" evidence="2">
    <location>
        <begin position="6"/>
        <end position="25"/>
    </location>
</feature>
<keyword evidence="2" id="KW-0472">Membrane</keyword>
<sequence length="94" mass="9992">MASGKPLSRFSISVVIFMVVFISFVHSSRTRLQGGVAEHDTVTVTATATATQDIESHLVKSLGKGASTIVAKDSAREVPTGPDPLHHNDNPIRP</sequence>
<dbReference type="PANTHER" id="PTHR36349:SF1">
    <property type="entry name" value="CLAVATA3_ESR (CLE) GENE FAMILY MEMBER"/>
    <property type="match status" value="1"/>
</dbReference>
<keyword evidence="2" id="KW-0812">Transmembrane</keyword>
<keyword evidence="2" id="KW-1133">Transmembrane helix</keyword>
<organism evidence="3 4">
    <name type="scientific">Hevea brasiliensis</name>
    <name type="common">Para rubber tree</name>
    <name type="synonym">Siphonia brasiliensis</name>
    <dbReference type="NCBI Taxonomy" id="3981"/>
    <lineage>
        <taxon>Eukaryota</taxon>
        <taxon>Viridiplantae</taxon>
        <taxon>Streptophyta</taxon>
        <taxon>Embryophyta</taxon>
        <taxon>Tracheophyta</taxon>
        <taxon>Spermatophyta</taxon>
        <taxon>Magnoliopsida</taxon>
        <taxon>eudicotyledons</taxon>
        <taxon>Gunneridae</taxon>
        <taxon>Pentapetalae</taxon>
        <taxon>rosids</taxon>
        <taxon>fabids</taxon>
        <taxon>Malpighiales</taxon>
        <taxon>Euphorbiaceae</taxon>
        <taxon>Crotonoideae</taxon>
        <taxon>Micrandreae</taxon>
        <taxon>Hevea</taxon>
    </lineage>
</organism>
<dbReference type="EMBL" id="JARPOI010000017">
    <property type="protein sequence ID" value="KAJ9139713.1"/>
    <property type="molecule type" value="Genomic_DNA"/>
</dbReference>
<feature type="region of interest" description="Disordered" evidence="1">
    <location>
        <begin position="70"/>
        <end position="94"/>
    </location>
</feature>
<accession>A0ABQ9KH76</accession>
<evidence type="ECO:0000313" key="3">
    <source>
        <dbReference type="EMBL" id="KAJ9139713.1"/>
    </source>
</evidence>
<dbReference type="PANTHER" id="PTHR36349">
    <property type="entry name" value="PROTEIN CLAVATA 3"/>
    <property type="match status" value="1"/>
</dbReference>
<dbReference type="Proteomes" id="UP001174677">
    <property type="component" value="Chromosome 17"/>
</dbReference>
<gene>
    <name evidence="3" type="ORF">P3X46_030422</name>
</gene>